<proteinExistence type="predicted"/>
<dbReference type="RefSeq" id="WP_149091367.1">
    <property type="nucleotide sequence ID" value="NZ_VKKY01000002.1"/>
</dbReference>
<comment type="caution">
    <text evidence="2">The sequence shown here is derived from an EMBL/GenBank/DDBJ whole genome shotgun (WGS) entry which is preliminary data.</text>
</comment>
<protein>
    <submittedName>
        <fullName evidence="2">Uncharacterized protein</fullName>
    </submittedName>
</protein>
<keyword evidence="1" id="KW-0472">Membrane</keyword>
<feature type="transmembrane region" description="Helical" evidence="1">
    <location>
        <begin position="82"/>
        <end position="105"/>
    </location>
</feature>
<dbReference type="Proteomes" id="UP000324133">
    <property type="component" value="Unassembled WGS sequence"/>
</dbReference>
<dbReference type="AlphaFoldDB" id="A0A5B6TDT2"/>
<keyword evidence="1" id="KW-1133">Transmembrane helix</keyword>
<name>A0A5B6TDT2_9BACT</name>
<dbReference type="OrthoDB" id="893612at2"/>
<keyword evidence="3" id="KW-1185">Reference proteome</keyword>
<accession>A0A5B6TDT2</accession>
<keyword evidence="1" id="KW-0812">Transmembrane</keyword>
<gene>
    <name evidence="2" type="ORF">FOA19_13720</name>
</gene>
<sequence length="163" mass="18820">MPVPFLQRSHAFAAQLLHKAGLKASQIPQAIQVTRETVEQWLQKELESGNAQQVLEVLKGHVQEKGPKLLFDKLKDMLLVRLMLHLGIRSALASNIVTLILPFVLKRIFDLARQNPKMQAWWREQEWREQMPTLSQIKSRIKELGQNFSPNRTNPPSDQPLFI</sequence>
<evidence type="ECO:0000313" key="2">
    <source>
        <dbReference type="EMBL" id="KAA3438308.1"/>
    </source>
</evidence>
<reference evidence="2 3" key="1">
    <citation type="submission" date="2019-07" db="EMBL/GenBank/DDBJ databases">
        <title>Rufibacter sp. nov., isolated from lake sediment.</title>
        <authorList>
            <person name="Qu J.-H."/>
        </authorList>
    </citation>
    <scope>NUCLEOTIDE SEQUENCE [LARGE SCALE GENOMIC DNA]</scope>
    <source>
        <strain evidence="2 3">NBS58-1</strain>
    </source>
</reference>
<dbReference type="EMBL" id="VKKY01000002">
    <property type="protein sequence ID" value="KAA3438308.1"/>
    <property type="molecule type" value="Genomic_DNA"/>
</dbReference>
<organism evidence="2 3">
    <name type="scientific">Rufibacter hautae</name>
    <dbReference type="NCBI Taxonomy" id="2595005"/>
    <lineage>
        <taxon>Bacteria</taxon>
        <taxon>Pseudomonadati</taxon>
        <taxon>Bacteroidota</taxon>
        <taxon>Cytophagia</taxon>
        <taxon>Cytophagales</taxon>
        <taxon>Hymenobacteraceae</taxon>
        <taxon>Rufibacter</taxon>
    </lineage>
</organism>
<evidence type="ECO:0000256" key="1">
    <source>
        <dbReference type="SAM" id="Phobius"/>
    </source>
</evidence>
<evidence type="ECO:0000313" key="3">
    <source>
        <dbReference type="Proteomes" id="UP000324133"/>
    </source>
</evidence>